<evidence type="ECO:0000259" key="7">
    <source>
        <dbReference type="Pfam" id="PF01478"/>
    </source>
</evidence>
<evidence type="ECO:0000313" key="9">
    <source>
        <dbReference type="Proteomes" id="UP000193553"/>
    </source>
</evidence>
<gene>
    <name evidence="8" type="ORF">BSZ18_23960</name>
</gene>
<feature type="domain" description="Prepilin type IV endopeptidase peptidase" evidence="7">
    <location>
        <begin position="16"/>
        <end position="114"/>
    </location>
</feature>
<dbReference type="PANTHER" id="PTHR36506:SF1">
    <property type="entry name" value="PREFLAGELLIN PEPTIDASE"/>
    <property type="match status" value="1"/>
</dbReference>
<dbReference type="Gene3D" id="1.20.120.1220">
    <property type="match status" value="1"/>
</dbReference>
<sequence>MHFMSWIAPTASTLEILLLLYVATMDVATRLIRNEICLALALLGIAGQLPSPIQVAVSLIAAAILFLLLFVLYARGGIGGGDVKLLVALAVGLPPSGVMQLLTVTVLAGGVLALGHLMMRHLPYPRLAPAGSSLVRRIYAIERWRHLRHAPLPYGVAIACGGIWTILSKGS</sequence>
<dbReference type="PANTHER" id="PTHR36506">
    <property type="entry name" value="PREFLAGELLIN PEPTIDASE"/>
    <property type="match status" value="1"/>
</dbReference>
<dbReference type="GO" id="GO:0004190">
    <property type="term" value="F:aspartic-type endopeptidase activity"/>
    <property type="evidence" value="ECO:0007669"/>
    <property type="project" value="InterPro"/>
</dbReference>
<protein>
    <submittedName>
        <fullName evidence="8">Prepilin peptidase</fullName>
    </submittedName>
</protein>
<dbReference type="EMBL" id="NAFI01000181">
    <property type="protein sequence ID" value="OSJ05739.1"/>
    <property type="molecule type" value="Genomic_DNA"/>
</dbReference>
<keyword evidence="3 6" id="KW-0812">Transmembrane</keyword>
<evidence type="ECO:0000256" key="6">
    <source>
        <dbReference type="SAM" id="Phobius"/>
    </source>
</evidence>
<reference evidence="8 9" key="1">
    <citation type="submission" date="2017-03" db="EMBL/GenBank/DDBJ databases">
        <title>Whole genome sequences of fourteen strains of Bradyrhizobium canariense and one strain of Bradyrhizobium japonicum isolated from Lupinus (Papilionoideae: Genisteae) species in Algeria.</title>
        <authorList>
            <person name="Crovadore J."/>
            <person name="Chekireb D."/>
            <person name="Brachmann A."/>
            <person name="Chablais R."/>
            <person name="Cochard B."/>
            <person name="Lefort F."/>
        </authorList>
    </citation>
    <scope>NUCLEOTIDE SEQUENCE [LARGE SCALE GENOMIC DNA]</scope>
    <source>
        <strain evidence="8 9">UBMA195</strain>
    </source>
</reference>
<accession>A0A1X3GGJ8</accession>
<feature type="transmembrane region" description="Helical" evidence="6">
    <location>
        <begin position="151"/>
        <end position="167"/>
    </location>
</feature>
<keyword evidence="2" id="KW-1003">Cell membrane</keyword>
<dbReference type="AlphaFoldDB" id="A0A1X3GGJ8"/>
<evidence type="ECO:0000313" key="8">
    <source>
        <dbReference type="EMBL" id="OSJ05739.1"/>
    </source>
</evidence>
<dbReference type="InterPro" id="IPR000045">
    <property type="entry name" value="Prepilin_IV_endopep_pep"/>
</dbReference>
<feature type="transmembrane region" description="Helical" evidence="6">
    <location>
        <begin position="6"/>
        <end position="24"/>
    </location>
</feature>
<feature type="transmembrane region" description="Helical" evidence="6">
    <location>
        <begin position="55"/>
        <end position="74"/>
    </location>
</feature>
<dbReference type="GO" id="GO:0005886">
    <property type="term" value="C:plasma membrane"/>
    <property type="evidence" value="ECO:0007669"/>
    <property type="project" value="UniProtKB-SubCell"/>
</dbReference>
<organism evidence="8 9">
    <name type="scientific">Bradyrhizobium canariense</name>
    <dbReference type="NCBI Taxonomy" id="255045"/>
    <lineage>
        <taxon>Bacteria</taxon>
        <taxon>Pseudomonadati</taxon>
        <taxon>Pseudomonadota</taxon>
        <taxon>Alphaproteobacteria</taxon>
        <taxon>Hyphomicrobiales</taxon>
        <taxon>Nitrobacteraceae</taxon>
        <taxon>Bradyrhizobium</taxon>
    </lineage>
</organism>
<keyword evidence="4 6" id="KW-1133">Transmembrane helix</keyword>
<dbReference type="InterPro" id="IPR052218">
    <property type="entry name" value="Preflagellin_Peptidase"/>
</dbReference>
<evidence type="ECO:0000256" key="1">
    <source>
        <dbReference type="ARBA" id="ARBA00004651"/>
    </source>
</evidence>
<name>A0A1X3GGJ8_9BRAD</name>
<dbReference type="OrthoDB" id="5329005at2"/>
<comment type="caution">
    <text evidence="8">The sequence shown here is derived from an EMBL/GenBank/DDBJ whole genome shotgun (WGS) entry which is preliminary data.</text>
</comment>
<keyword evidence="5 6" id="KW-0472">Membrane</keyword>
<evidence type="ECO:0000256" key="2">
    <source>
        <dbReference type="ARBA" id="ARBA00022475"/>
    </source>
</evidence>
<evidence type="ECO:0000256" key="3">
    <source>
        <dbReference type="ARBA" id="ARBA00022692"/>
    </source>
</evidence>
<feature type="transmembrane region" description="Helical" evidence="6">
    <location>
        <begin position="86"/>
        <end position="119"/>
    </location>
</feature>
<evidence type="ECO:0000256" key="5">
    <source>
        <dbReference type="ARBA" id="ARBA00023136"/>
    </source>
</evidence>
<dbReference type="Proteomes" id="UP000193553">
    <property type="component" value="Unassembled WGS sequence"/>
</dbReference>
<evidence type="ECO:0000256" key="4">
    <source>
        <dbReference type="ARBA" id="ARBA00022989"/>
    </source>
</evidence>
<dbReference type="Pfam" id="PF01478">
    <property type="entry name" value="Peptidase_A24"/>
    <property type="match status" value="1"/>
</dbReference>
<proteinExistence type="predicted"/>
<comment type="subcellular location">
    <subcellularLocation>
        <location evidence="1">Cell membrane</location>
        <topology evidence="1">Multi-pass membrane protein</topology>
    </subcellularLocation>
</comment>